<evidence type="ECO:0000256" key="1">
    <source>
        <dbReference type="SAM" id="MobiDB-lite"/>
    </source>
</evidence>
<accession>A0AA38L8D2</accession>
<feature type="region of interest" description="Disordered" evidence="1">
    <location>
        <begin position="1"/>
        <end position="20"/>
    </location>
</feature>
<feature type="non-terminal residue" evidence="2">
    <location>
        <position position="1"/>
    </location>
</feature>
<evidence type="ECO:0000313" key="3">
    <source>
        <dbReference type="Proteomes" id="UP000824469"/>
    </source>
</evidence>
<sequence length="88" mass="9883">TTSTPTSKKAKTTSRLVSNSKGQQYLEITKPRVENDEKDITIVELELTGIPLGEYTPDGEVHNLKEMVSKVIERVEKGKQIQEQLAEK</sequence>
<comment type="caution">
    <text evidence="2">The sequence shown here is derived from an EMBL/GenBank/DDBJ whole genome shotgun (WGS) entry which is preliminary data.</text>
</comment>
<name>A0AA38L8D2_TAXCH</name>
<reference evidence="2 3" key="1">
    <citation type="journal article" date="2021" name="Nat. Plants">
        <title>The Taxus genome provides insights into paclitaxel biosynthesis.</title>
        <authorList>
            <person name="Xiong X."/>
            <person name="Gou J."/>
            <person name="Liao Q."/>
            <person name="Li Y."/>
            <person name="Zhou Q."/>
            <person name="Bi G."/>
            <person name="Li C."/>
            <person name="Du R."/>
            <person name="Wang X."/>
            <person name="Sun T."/>
            <person name="Guo L."/>
            <person name="Liang H."/>
            <person name="Lu P."/>
            <person name="Wu Y."/>
            <person name="Zhang Z."/>
            <person name="Ro D.K."/>
            <person name="Shang Y."/>
            <person name="Huang S."/>
            <person name="Yan J."/>
        </authorList>
    </citation>
    <scope>NUCLEOTIDE SEQUENCE [LARGE SCALE GENOMIC DNA]</scope>
    <source>
        <strain evidence="2">Ta-2019</strain>
    </source>
</reference>
<gene>
    <name evidence="2" type="ORF">KI387_026680</name>
</gene>
<proteinExistence type="predicted"/>
<dbReference type="AlphaFoldDB" id="A0AA38L8D2"/>
<feature type="non-terminal residue" evidence="2">
    <location>
        <position position="88"/>
    </location>
</feature>
<keyword evidence="3" id="KW-1185">Reference proteome</keyword>
<dbReference type="EMBL" id="JAHRHJ020000006">
    <property type="protein sequence ID" value="KAH9311645.1"/>
    <property type="molecule type" value="Genomic_DNA"/>
</dbReference>
<protein>
    <submittedName>
        <fullName evidence="2">Uncharacterized protein</fullName>
    </submittedName>
</protein>
<organism evidence="2 3">
    <name type="scientific">Taxus chinensis</name>
    <name type="common">Chinese yew</name>
    <name type="synonym">Taxus wallichiana var. chinensis</name>
    <dbReference type="NCBI Taxonomy" id="29808"/>
    <lineage>
        <taxon>Eukaryota</taxon>
        <taxon>Viridiplantae</taxon>
        <taxon>Streptophyta</taxon>
        <taxon>Embryophyta</taxon>
        <taxon>Tracheophyta</taxon>
        <taxon>Spermatophyta</taxon>
        <taxon>Pinopsida</taxon>
        <taxon>Pinidae</taxon>
        <taxon>Conifers II</taxon>
        <taxon>Cupressales</taxon>
        <taxon>Taxaceae</taxon>
        <taxon>Taxus</taxon>
    </lineage>
</organism>
<dbReference type="Proteomes" id="UP000824469">
    <property type="component" value="Unassembled WGS sequence"/>
</dbReference>
<evidence type="ECO:0000313" key="2">
    <source>
        <dbReference type="EMBL" id="KAH9311645.1"/>
    </source>
</evidence>